<evidence type="ECO:0000256" key="1">
    <source>
        <dbReference type="ARBA" id="ARBA00008853"/>
    </source>
</evidence>
<dbReference type="PANTHER" id="PTHR47572">
    <property type="entry name" value="LIPOPROTEIN-RELATED"/>
    <property type="match status" value="1"/>
</dbReference>
<comment type="caution">
    <text evidence="2">The sequence shown here is derived from an EMBL/GenBank/DDBJ whole genome shotgun (WGS) entry which is preliminary data.</text>
</comment>
<evidence type="ECO:0000313" key="3">
    <source>
        <dbReference type="Proteomes" id="UP001521150"/>
    </source>
</evidence>
<accession>A0ABS8ZJE9</accession>
<gene>
    <name evidence="2" type="ORF">LWC34_33315</name>
</gene>
<organism evidence="2 3">
    <name type="scientific">Kibdelosporangium philippinense</name>
    <dbReference type="NCBI Taxonomy" id="211113"/>
    <lineage>
        <taxon>Bacteria</taxon>
        <taxon>Bacillati</taxon>
        <taxon>Actinomycetota</taxon>
        <taxon>Actinomycetes</taxon>
        <taxon>Pseudonocardiales</taxon>
        <taxon>Pseudonocardiaceae</taxon>
        <taxon>Kibdelosporangium</taxon>
    </lineage>
</organism>
<comment type="similarity">
    <text evidence="1">Belongs to the SMP-30/CGR1 family.</text>
</comment>
<proteinExistence type="inferred from homology"/>
<reference evidence="2 3" key="1">
    <citation type="submission" date="2021-12" db="EMBL/GenBank/DDBJ databases">
        <title>Genome sequence of Kibdelosporangium philippinense ATCC 49844.</title>
        <authorList>
            <person name="Fedorov E.A."/>
            <person name="Omeragic M."/>
            <person name="Shalygina K.F."/>
            <person name="Maclea K.S."/>
        </authorList>
    </citation>
    <scope>NUCLEOTIDE SEQUENCE [LARGE SCALE GENOMIC DNA]</scope>
    <source>
        <strain evidence="2 3">ATCC 49844</strain>
    </source>
</reference>
<dbReference type="Gene3D" id="2.120.10.30">
    <property type="entry name" value="TolB, C-terminal domain"/>
    <property type="match status" value="1"/>
</dbReference>
<dbReference type="PANTHER" id="PTHR47572:SF4">
    <property type="entry name" value="LACTONASE DRP35"/>
    <property type="match status" value="1"/>
</dbReference>
<dbReference type="EMBL" id="JAJVCN010000003">
    <property type="protein sequence ID" value="MCE7007667.1"/>
    <property type="molecule type" value="Genomic_DNA"/>
</dbReference>
<dbReference type="RefSeq" id="WP_233729245.1">
    <property type="nucleotide sequence ID" value="NZ_JAJVCN010000003.1"/>
</dbReference>
<keyword evidence="3" id="KW-1185">Reference proteome</keyword>
<dbReference type="Proteomes" id="UP001521150">
    <property type="component" value="Unassembled WGS sequence"/>
</dbReference>
<name>A0ABS8ZJE9_9PSEU</name>
<evidence type="ECO:0000313" key="2">
    <source>
        <dbReference type="EMBL" id="MCE7007667.1"/>
    </source>
</evidence>
<sequence length="281" mass="29810">MDKRQLITTGVMCLDNGAFDESNRMYVSSYASSGIAEVYPNGQIRQVVPQNLVGPYGVTVDFGGTVHAADHYRLGDDLAIFSHGIVADQDQLHITSQYGEVRTNQRVRARELDRPVGIAVRDDGALVVAEAGAGRVIAIEADDTITVVASGFGSPVDVAFDAQQRCYVSDELGVIYRIDDGQAVAIASGLATPQGLTVRGEELFVVEVGHQRVLAIHLDTGERRVEADNLAISPPEKTARALFAHGMPGCPGQFAGIAVGPDGSLHVAGEGSVLRISREDS</sequence>
<dbReference type="InterPro" id="IPR051262">
    <property type="entry name" value="SMP-30/CGR1_Lactonase"/>
</dbReference>
<dbReference type="SUPFAM" id="SSF63829">
    <property type="entry name" value="Calcium-dependent phosphotriesterase"/>
    <property type="match status" value="1"/>
</dbReference>
<dbReference type="InterPro" id="IPR011042">
    <property type="entry name" value="6-blade_b-propeller_TolB-like"/>
</dbReference>
<protein>
    <submittedName>
        <fullName evidence="2">Uncharacterized protein</fullName>
    </submittedName>
</protein>
<dbReference type="SUPFAM" id="SSF101898">
    <property type="entry name" value="NHL repeat"/>
    <property type="match status" value="1"/>
</dbReference>